<dbReference type="EMBL" id="LAZR01001591">
    <property type="protein sequence ID" value="KKN42279.1"/>
    <property type="molecule type" value="Genomic_DNA"/>
</dbReference>
<keyword evidence="1" id="KW-1133">Transmembrane helix</keyword>
<proteinExistence type="predicted"/>
<accession>A0A0F9QII2</accession>
<gene>
    <name evidence="2" type="ORF">LCGC14_0714790</name>
</gene>
<evidence type="ECO:0000313" key="2">
    <source>
        <dbReference type="EMBL" id="KKN42279.1"/>
    </source>
</evidence>
<sequence>MNKKGQGAIIAMAIGAILLVVILGVIFSTLREQTQTTAVASDSFTSANETCTRVTVATSAIDCIQPGSTTAIVNDTNGADVSVEFAECGASGDIFGYDTTSQTNVSHIGVTINATYTARNCAFITSTTTRTLVNLIPVLLGIAILIFIVGFMALRR</sequence>
<keyword evidence="1" id="KW-0812">Transmembrane</keyword>
<evidence type="ECO:0000256" key="1">
    <source>
        <dbReference type="SAM" id="Phobius"/>
    </source>
</evidence>
<feature type="transmembrane region" description="Helical" evidence="1">
    <location>
        <begin position="135"/>
        <end position="154"/>
    </location>
</feature>
<name>A0A0F9QII2_9ZZZZ</name>
<feature type="transmembrane region" description="Helical" evidence="1">
    <location>
        <begin position="7"/>
        <end position="27"/>
    </location>
</feature>
<dbReference type="AlphaFoldDB" id="A0A0F9QII2"/>
<reference evidence="2" key="1">
    <citation type="journal article" date="2015" name="Nature">
        <title>Complex archaea that bridge the gap between prokaryotes and eukaryotes.</title>
        <authorList>
            <person name="Spang A."/>
            <person name="Saw J.H."/>
            <person name="Jorgensen S.L."/>
            <person name="Zaremba-Niedzwiedzka K."/>
            <person name="Martijn J."/>
            <person name="Lind A.E."/>
            <person name="van Eijk R."/>
            <person name="Schleper C."/>
            <person name="Guy L."/>
            <person name="Ettema T.J."/>
        </authorList>
    </citation>
    <scope>NUCLEOTIDE SEQUENCE</scope>
</reference>
<organism evidence="2">
    <name type="scientific">marine sediment metagenome</name>
    <dbReference type="NCBI Taxonomy" id="412755"/>
    <lineage>
        <taxon>unclassified sequences</taxon>
        <taxon>metagenomes</taxon>
        <taxon>ecological metagenomes</taxon>
    </lineage>
</organism>
<protein>
    <submittedName>
        <fullName evidence="2">Uncharacterized protein</fullName>
    </submittedName>
</protein>
<keyword evidence="1" id="KW-0472">Membrane</keyword>
<comment type="caution">
    <text evidence="2">The sequence shown here is derived from an EMBL/GenBank/DDBJ whole genome shotgun (WGS) entry which is preliminary data.</text>
</comment>